<accession>A0AAV5RL96</accession>
<dbReference type="Proteomes" id="UP001362899">
    <property type="component" value="Unassembled WGS sequence"/>
</dbReference>
<protein>
    <submittedName>
        <fullName evidence="2">Uncharacterized protein</fullName>
    </submittedName>
</protein>
<feature type="compositionally biased region" description="Low complexity" evidence="1">
    <location>
        <begin position="75"/>
        <end position="84"/>
    </location>
</feature>
<feature type="region of interest" description="Disordered" evidence="1">
    <location>
        <begin position="30"/>
        <end position="119"/>
    </location>
</feature>
<feature type="region of interest" description="Disordered" evidence="1">
    <location>
        <begin position="394"/>
        <end position="478"/>
    </location>
</feature>
<feature type="region of interest" description="Disordered" evidence="1">
    <location>
        <begin position="159"/>
        <end position="213"/>
    </location>
</feature>
<feature type="compositionally biased region" description="Low complexity" evidence="1">
    <location>
        <begin position="106"/>
        <end position="117"/>
    </location>
</feature>
<feature type="compositionally biased region" description="Basic residues" evidence="1">
    <location>
        <begin position="460"/>
        <end position="469"/>
    </location>
</feature>
<sequence>MREFDPNYVFPSSPPRIIAPMHLNDLNTAKSSDNFGNYNTHKQRPLSFSPQTRRRHQHRRSGAVSEDLGATDLATLLTPLPRTPHSAHNLHISPENSPITNDSVDSNNSKMTNSSSSFEGLYGITGPTLTESLNTSSQSSNQFSDSKVLFKRANLGEPGQIYQTNSSSHTNGSDSSSFSNLSSPASTEGSTANVQNLPYAQSPPSTPRKNKKRRSFVSLFKRTLDDPDATLVPNSYTTLSGSSSSSGISSNLEYNQSPSLCAQPVCNTKSSPAPNMGSNSGINTLTATTPSVRFSPSFSSGFNSPSIESIGGTSSPLLGNSGVSVNSNSNGNSFVLNGFNSHNVYPIRTPVVDSARIDLDEALSCSFEHRPKLNDQISGSPFSKKSCAIGPVLEEEDEETDMESRSSRSSSHLQLKLNPPKLRHPSPLSASPVQSSVRNDEHIRNLAILEPKVNISPKSSPRRGHSRKRSLLDRIMGR</sequence>
<evidence type="ECO:0000313" key="2">
    <source>
        <dbReference type="EMBL" id="GMM52022.1"/>
    </source>
</evidence>
<feature type="compositionally biased region" description="Polar residues" evidence="1">
    <location>
        <begin position="188"/>
        <end position="203"/>
    </location>
</feature>
<reference evidence="2 3" key="1">
    <citation type="journal article" date="2023" name="Elife">
        <title>Identification of key yeast species and microbe-microbe interactions impacting larval growth of Drosophila in the wild.</title>
        <authorList>
            <person name="Mure A."/>
            <person name="Sugiura Y."/>
            <person name="Maeda R."/>
            <person name="Honda K."/>
            <person name="Sakurai N."/>
            <person name="Takahashi Y."/>
            <person name="Watada M."/>
            <person name="Katoh T."/>
            <person name="Gotoh A."/>
            <person name="Gotoh Y."/>
            <person name="Taniguchi I."/>
            <person name="Nakamura K."/>
            <person name="Hayashi T."/>
            <person name="Katayama T."/>
            <person name="Uemura T."/>
            <person name="Hattori Y."/>
        </authorList>
    </citation>
    <scope>NUCLEOTIDE SEQUENCE [LARGE SCALE GENOMIC DNA]</scope>
    <source>
        <strain evidence="2 3">SB-73</strain>
    </source>
</reference>
<comment type="caution">
    <text evidence="2">The sequence shown here is derived from an EMBL/GenBank/DDBJ whole genome shotgun (WGS) entry which is preliminary data.</text>
</comment>
<evidence type="ECO:0000256" key="1">
    <source>
        <dbReference type="SAM" id="MobiDB-lite"/>
    </source>
</evidence>
<feature type="compositionally biased region" description="Polar residues" evidence="1">
    <location>
        <begin position="428"/>
        <end position="437"/>
    </location>
</feature>
<dbReference type="EMBL" id="BTGC01000008">
    <property type="protein sequence ID" value="GMM52022.1"/>
    <property type="molecule type" value="Genomic_DNA"/>
</dbReference>
<organism evidence="2 3">
    <name type="scientific">Starmerella bacillaris</name>
    <name type="common">Yeast</name>
    <name type="synonym">Candida zemplinina</name>
    <dbReference type="NCBI Taxonomy" id="1247836"/>
    <lineage>
        <taxon>Eukaryota</taxon>
        <taxon>Fungi</taxon>
        <taxon>Dikarya</taxon>
        <taxon>Ascomycota</taxon>
        <taxon>Saccharomycotina</taxon>
        <taxon>Dipodascomycetes</taxon>
        <taxon>Dipodascales</taxon>
        <taxon>Trichomonascaceae</taxon>
        <taxon>Starmerella</taxon>
    </lineage>
</organism>
<feature type="compositionally biased region" description="Basic residues" evidence="1">
    <location>
        <begin position="52"/>
        <end position="61"/>
    </location>
</feature>
<feature type="compositionally biased region" description="Polar residues" evidence="1">
    <location>
        <begin position="30"/>
        <end position="51"/>
    </location>
</feature>
<dbReference type="AlphaFoldDB" id="A0AAV5RL96"/>
<proteinExistence type="predicted"/>
<keyword evidence="3" id="KW-1185">Reference proteome</keyword>
<name>A0AAV5RL96_STABA</name>
<evidence type="ECO:0000313" key="3">
    <source>
        <dbReference type="Proteomes" id="UP001362899"/>
    </source>
</evidence>
<gene>
    <name evidence="2" type="ORF">DASB73_029850</name>
</gene>
<feature type="compositionally biased region" description="Low complexity" evidence="1">
    <location>
        <begin position="164"/>
        <end position="187"/>
    </location>
</feature>
<feature type="compositionally biased region" description="Polar residues" evidence="1">
    <location>
        <begin position="94"/>
        <end position="105"/>
    </location>
</feature>